<dbReference type="CDD" id="cd00433">
    <property type="entry name" value="Peptidase_M17"/>
    <property type="match status" value="1"/>
</dbReference>
<dbReference type="InterPro" id="IPR011356">
    <property type="entry name" value="Leucine_aapep/pepB"/>
</dbReference>
<evidence type="ECO:0000313" key="10">
    <source>
        <dbReference type="EMBL" id="GAP62036.1"/>
    </source>
</evidence>
<evidence type="ECO:0000256" key="6">
    <source>
        <dbReference type="ARBA" id="ARBA00022801"/>
    </source>
</evidence>
<dbReference type="GO" id="GO:0006508">
    <property type="term" value="P:proteolysis"/>
    <property type="evidence" value="ECO:0007669"/>
    <property type="project" value="UniProtKB-KW"/>
</dbReference>
<dbReference type="SUPFAM" id="SSF53187">
    <property type="entry name" value="Zn-dependent exopeptidases"/>
    <property type="match status" value="1"/>
</dbReference>
<dbReference type="NCBIfam" id="NF002074">
    <property type="entry name" value="PRK00913.1-4"/>
    <property type="match status" value="1"/>
</dbReference>
<dbReference type="InterPro" id="IPR008283">
    <property type="entry name" value="Peptidase_M17_N"/>
</dbReference>
<dbReference type="PANTHER" id="PTHR11963">
    <property type="entry name" value="LEUCINE AMINOPEPTIDASE-RELATED"/>
    <property type="match status" value="1"/>
</dbReference>
<feature type="binding site" evidence="8">
    <location>
        <position position="274"/>
    </location>
    <ligand>
        <name>Mn(2+)</name>
        <dbReference type="ChEBI" id="CHEBI:29035"/>
        <label>2</label>
    </ligand>
</feature>
<accession>A0A0M8K7Q8</accession>
<evidence type="ECO:0000256" key="1">
    <source>
        <dbReference type="ARBA" id="ARBA00000135"/>
    </source>
</evidence>
<keyword evidence="11" id="KW-1185">Reference proteome</keyword>
<protein>
    <recommendedName>
        <fullName evidence="8">Probable cytosol aminopeptidase</fullName>
        <ecNumber evidence="8">3.4.11.1</ecNumber>
    </recommendedName>
    <alternativeName>
        <fullName evidence="8">Leucine aminopeptidase</fullName>
        <shortName evidence="8">LAP</shortName>
        <ecNumber evidence="8">3.4.11.10</ecNumber>
    </alternativeName>
    <alternativeName>
        <fullName evidence="8">Leucyl aminopeptidase</fullName>
    </alternativeName>
</protein>
<dbReference type="PRINTS" id="PR00481">
    <property type="entry name" value="LAMNOPPTDASE"/>
</dbReference>
<comment type="cofactor">
    <cofactor evidence="8">
        <name>Mn(2+)</name>
        <dbReference type="ChEBI" id="CHEBI:29035"/>
    </cofactor>
    <text evidence="8">Binds 2 manganese ions per subunit.</text>
</comment>
<dbReference type="GO" id="GO:0030145">
    <property type="term" value="F:manganese ion binding"/>
    <property type="evidence" value="ECO:0007669"/>
    <property type="project" value="UniProtKB-UniRule"/>
</dbReference>
<keyword evidence="8" id="KW-0464">Manganese</keyword>
<reference evidence="11" key="2">
    <citation type="submission" date="2015-08" db="EMBL/GenBank/DDBJ databases">
        <title>Draft Genome Sequence of a Heterotrophic Facultative Anaerobic Bacterium Ardenticatena maritima Strain 110S.</title>
        <authorList>
            <person name="Kawaichi S."/>
            <person name="Yoshida T."/>
            <person name="Sako Y."/>
            <person name="Nakamura R."/>
        </authorList>
    </citation>
    <scope>NUCLEOTIDE SEQUENCE [LARGE SCALE GENOMIC DNA]</scope>
    <source>
        <strain evidence="11">110S</strain>
    </source>
</reference>
<comment type="catalytic activity">
    <reaction evidence="1 8">
        <text>Release of an N-terminal amino acid, Xaa-|-Yaa-, in which Xaa is preferably Leu, but may be other amino acids including Pro although not Arg or Lys, and Yaa may be Pro. Amino acid amides and methyl esters are also readily hydrolyzed, but rates on arylamides are exceedingly low.</text>
        <dbReference type="EC" id="3.4.11.1"/>
    </reaction>
</comment>
<dbReference type="GO" id="GO:0005737">
    <property type="term" value="C:cytoplasm"/>
    <property type="evidence" value="ECO:0007669"/>
    <property type="project" value="UniProtKB-SubCell"/>
</dbReference>
<keyword evidence="8" id="KW-0479">Metal-binding</keyword>
<comment type="catalytic activity">
    <reaction evidence="2 8">
        <text>Release of an N-terminal amino acid, preferentially leucine, but not glutamic or aspartic acids.</text>
        <dbReference type="EC" id="3.4.11.10"/>
    </reaction>
</comment>
<organism evidence="10 11">
    <name type="scientific">Ardenticatena maritima</name>
    <dbReference type="NCBI Taxonomy" id="872965"/>
    <lineage>
        <taxon>Bacteria</taxon>
        <taxon>Bacillati</taxon>
        <taxon>Chloroflexota</taxon>
        <taxon>Ardenticatenia</taxon>
        <taxon>Ardenticatenales</taxon>
        <taxon>Ardenticatenaceae</taxon>
        <taxon>Ardenticatena</taxon>
    </lineage>
</organism>
<dbReference type="EMBL" id="BBZA01000028">
    <property type="protein sequence ID" value="GAP62036.1"/>
    <property type="molecule type" value="Genomic_DNA"/>
</dbReference>
<evidence type="ECO:0000256" key="3">
    <source>
        <dbReference type="ARBA" id="ARBA00009528"/>
    </source>
</evidence>
<keyword evidence="4 8" id="KW-0031">Aminopeptidase</keyword>
<dbReference type="Proteomes" id="UP000037784">
    <property type="component" value="Unassembled WGS sequence"/>
</dbReference>
<evidence type="ECO:0000256" key="8">
    <source>
        <dbReference type="HAMAP-Rule" id="MF_00181"/>
    </source>
</evidence>
<dbReference type="InterPro" id="IPR000819">
    <property type="entry name" value="Peptidase_M17_C"/>
</dbReference>
<dbReference type="InterPro" id="IPR043472">
    <property type="entry name" value="Macro_dom-like"/>
</dbReference>
<keyword evidence="8" id="KW-0963">Cytoplasm</keyword>
<comment type="function">
    <text evidence="7 8">Presumably involved in the processing and regular turnover of intracellular proteins. Catalyzes the removal of unsubstituted N-terminal amino acids from various peptides.</text>
</comment>
<dbReference type="STRING" id="872965.SE16_09445"/>
<dbReference type="NCBIfam" id="NF002073">
    <property type="entry name" value="PRK00913.1-2"/>
    <property type="match status" value="1"/>
</dbReference>
<evidence type="ECO:0000256" key="2">
    <source>
        <dbReference type="ARBA" id="ARBA00000967"/>
    </source>
</evidence>
<evidence type="ECO:0000256" key="5">
    <source>
        <dbReference type="ARBA" id="ARBA00022670"/>
    </source>
</evidence>
<feature type="domain" description="Cytosol aminopeptidase" evidence="9">
    <location>
        <begin position="349"/>
        <end position="356"/>
    </location>
</feature>
<dbReference type="FunCoup" id="A0A0M8K7Q8">
    <property type="interactions" value="311"/>
</dbReference>
<feature type="active site" evidence="8">
    <location>
        <position position="281"/>
    </location>
</feature>
<keyword evidence="5 8" id="KW-0645">Protease</keyword>
<dbReference type="AlphaFoldDB" id="A0A0M8K7Q8"/>
<dbReference type="Gene3D" id="3.40.220.10">
    <property type="entry name" value="Leucine Aminopeptidase, subunit E, domain 1"/>
    <property type="match status" value="1"/>
</dbReference>
<reference evidence="10 11" key="1">
    <citation type="journal article" date="2015" name="Genome Announc.">
        <title>Draft Genome Sequence of a Heterotrophic Facultative Anaerobic Thermophilic Bacterium, Ardenticatena maritima Strain 110ST.</title>
        <authorList>
            <person name="Kawaichi S."/>
            <person name="Yoshida T."/>
            <person name="Sako Y."/>
            <person name="Nakamura R."/>
        </authorList>
    </citation>
    <scope>NUCLEOTIDE SEQUENCE [LARGE SCALE GENOMIC DNA]</scope>
    <source>
        <strain evidence="10 11">110S</strain>
    </source>
</reference>
<dbReference type="Pfam" id="PF00883">
    <property type="entry name" value="Peptidase_M17"/>
    <property type="match status" value="1"/>
</dbReference>
<dbReference type="PANTHER" id="PTHR11963:SF23">
    <property type="entry name" value="CYTOSOL AMINOPEPTIDASE"/>
    <property type="match status" value="1"/>
</dbReference>
<proteinExistence type="inferred from homology"/>
<feature type="binding site" evidence="8">
    <location>
        <position position="351"/>
    </location>
    <ligand>
        <name>Mn(2+)</name>
        <dbReference type="ChEBI" id="CHEBI:29035"/>
        <label>1</label>
    </ligand>
</feature>
<comment type="caution">
    <text evidence="10">The sequence shown here is derived from an EMBL/GenBank/DDBJ whole genome shotgun (WGS) entry which is preliminary data.</text>
</comment>
<sequence>MNVKEAEMELRIATSDPRQTDADFLLIGLAKDETPPTDLDEALDGLLTDALQTREINPTGNEVAVLHPHGKLPYRRILVAPLGKQRTRDALRNAAALGVRKARALGGGVLATTLARAPLDDVGAEARAQAVAEGLVIGNWSFRELRKPAEDEGEISATLVLAREEESDAADRGLSVGLAIARGVNLARTLVDEPPNIATPGRLAQVAQDLDTACAHIVTRILDRDAAAELGMGAFLGVAMGSDTPPYFIILEHRLDEFPNVPPVVLVGKAVTFDTGGYNLKPGAGMADMKSDMAGGAAVLGVFTALAELEVPLPVVGLIPATENMVSGHSYRPSDVLTSLGGKTIEIGNTDAEGRLIMADALEYAKRYNPRYTIDIATLTGAKMIALGYDLNALFATDDDLAAAIEAAARDAGEPTWRMPLWDAYDAYLESKIADVKNVGIRAGGAITAALFLRRFVDGAYPWAHLDIAGSATVQGDRQPKPPLTPYGATGVPVRTLIYLLQREAARKE</sequence>
<comment type="similarity">
    <text evidence="3 8">Belongs to the peptidase M17 family.</text>
</comment>
<name>A0A0M8K7Q8_9CHLR</name>
<dbReference type="Pfam" id="PF02789">
    <property type="entry name" value="Peptidase_M17_N"/>
    <property type="match status" value="1"/>
</dbReference>
<feature type="binding site" evidence="8">
    <location>
        <position position="292"/>
    </location>
    <ligand>
        <name>Mn(2+)</name>
        <dbReference type="ChEBI" id="CHEBI:29035"/>
        <label>2</label>
    </ligand>
</feature>
<keyword evidence="6 8" id="KW-0378">Hydrolase</keyword>
<feature type="binding site" evidence="8">
    <location>
        <position position="274"/>
    </location>
    <ligand>
        <name>Mn(2+)</name>
        <dbReference type="ChEBI" id="CHEBI:29035"/>
        <label>1</label>
    </ligand>
</feature>
<evidence type="ECO:0000313" key="11">
    <source>
        <dbReference type="Proteomes" id="UP000037784"/>
    </source>
</evidence>
<feature type="binding site" evidence="8">
    <location>
        <position position="269"/>
    </location>
    <ligand>
        <name>Mn(2+)</name>
        <dbReference type="ChEBI" id="CHEBI:29035"/>
        <label>2</label>
    </ligand>
</feature>
<dbReference type="EC" id="3.4.11.1" evidence="8"/>
<dbReference type="Gene3D" id="3.40.630.10">
    <property type="entry name" value="Zn peptidases"/>
    <property type="match status" value="1"/>
</dbReference>
<dbReference type="SUPFAM" id="SSF52949">
    <property type="entry name" value="Macro domain-like"/>
    <property type="match status" value="1"/>
</dbReference>
<dbReference type="InterPro" id="IPR023042">
    <property type="entry name" value="Peptidase_M17_leu_NH2_pept"/>
</dbReference>
<comment type="subcellular location">
    <subcellularLocation>
        <location evidence="8">Cytoplasm</location>
    </subcellularLocation>
</comment>
<gene>
    <name evidence="8" type="primary">pepA</name>
    <name evidence="10" type="ORF">ARMA_0458</name>
</gene>
<dbReference type="InParanoid" id="A0A0M8K7Q8"/>
<dbReference type="HAMAP" id="MF_00181">
    <property type="entry name" value="Cytosol_peptidase_M17"/>
    <property type="match status" value="1"/>
</dbReference>
<dbReference type="EC" id="3.4.11.10" evidence="8"/>
<evidence type="ECO:0000256" key="7">
    <source>
        <dbReference type="ARBA" id="ARBA00049972"/>
    </source>
</evidence>
<evidence type="ECO:0000259" key="9">
    <source>
        <dbReference type="PROSITE" id="PS00631"/>
    </source>
</evidence>
<feature type="binding site" evidence="8">
    <location>
        <position position="353"/>
    </location>
    <ligand>
        <name>Mn(2+)</name>
        <dbReference type="ChEBI" id="CHEBI:29035"/>
        <label>1</label>
    </ligand>
</feature>
<feature type="active site" evidence="8">
    <location>
        <position position="355"/>
    </location>
</feature>
<dbReference type="GO" id="GO:0070006">
    <property type="term" value="F:metalloaminopeptidase activity"/>
    <property type="evidence" value="ECO:0007669"/>
    <property type="project" value="InterPro"/>
</dbReference>
<dbReference type="PROSITE" id="PS00631">
    <property type="entry name" value="CYTOSOL_AP"/>
    <property type="match status" value="1"/>
</dbReference>
<feature type="binding site" evidence="8">
    <location>
        <position position="353"/>
    </location>
    <ligand>
        <name>Mn(2+)</name>
        <dbReference type="ChEBI" id="CHEBI:29035"/>
        <label>2</label>
    </ligand>
</feature>
<evidence type="ECO:0000256" key="4">
    <source>
        <dbReference type="ARBA" id="ARBA00022438"/>
    </source>
</evidence>